<evidence type="ECO:0000256" key="4">
    <source>
        <dbReference type="ARBA" id="ARBA00022989"/>
    </source>
</evidence>
<reference evidence="8 9" key="1">
    <citation type="submission" date="2020-07" db="EMBL/GenBank/DDBJ databases">
        <title>Sequencing the genomes of 1000 actinobacteria strains.</title>
        <authorList>
            <person name="Klenk H.-P."/>
        </authorList>
    </citation>
    <scope>NUCLEOTIDE SEQUENCE [LARGE SCALE GENOMIC DNA]</scope>
    <source>
        <strain evidence="8 9">DSM 24723</strain>
    </source>
</reference>
<organism evidence="8 9">
    <name type="scientific">Janibacter alkaliphilus</name>
    <dbReference type="NCBI Taxonomy" id="1069963"/>
    <lineage>
        <taxon>Bacteria</taxon>
        <taxon>Bacillati</taxon>
        <taxon>Actinomycetota</taxon>
        <taxon>Actinomycetes</taxon>
        <taxon>Micrococcales</taxon>
        <taxon>Intrasporangiaceae</taxon>
        <taxon>Janibacter</taxon>
    </lineage>
</organism>
<comment type="subcellular location">
    <subcellularLocation>
        <location evidence="6">Cell membrane</location>
        <topology evidence="6">Multi-pass membrane protein</topology>
    </subcellularLocation>
    <subcellularLocation>
        <location evidence="1">Membrane</location>
        <topology evidence="1">Multi-pass membrane protein</topology>
    </subcellularLocation>
</comment>
<keyword evidence="3 6" id="KW-0812">Transmembrane</keyword>
<feature type="transmembrane region" description="Helical" evidence="6">
    <location>
        <begin position="68"/>
        <end position="87"/>
    </location>
</feature>
<feature type="transmembrane region" description="Helical" evidence="6">
    <location>
        <begin position="178"/>
        <end position="204"/>
    </location>
</feature>
<feature type="transmembrane region" description="Helical" evidence="6">
    <location>
        <begin position="99"/>
        <end position="120"/>
    </location>
</feature>
<sequence length="256" mass="27049">MSEQATEPESRAPETGSNFGLLVGLPIMCAVILGAWALWRQTAELDDVAARPLAWDNVIELTQQHIELTLVVTVVVVCTAIPLGVMLTRPRFRFLSGPVVAVANAGQAAPVIGLIVLLAMWLSFGFWTAVLALSIYAFLPVLANTIVGLQQVDPTLVEAARGMGMSGQGVLRRVELPLALPVIMVGVRTALVLAVGTASFGFLINAGGLGSLIDVGVDLYRSEVLISGGLLIAVLALLIDWAGRVLEFFATPKGLR</sequence>
<dbReference type="PANTHER" id="PTHR30177:SF4">
    <property type="entry name" value="OSMOPROTECTANT IMPORT PERMEASE PROTEIN OSMW"/>
    <property type="match status" value="1"/>
</dbReference>
<evidence type="ECO:0000256" key="6">
    <source>
        <dbReference type="RuleBase" id="RU363032"/>
    </source>
</evidence>
<evidence type="ECO:0000313" key="9">
    <source>
        <dbReference type="Proteomes" id="UP000592181"/>
    </source>
</evidence>
<dbReference type="GO" id="GO:0055085">
    <property type="term" value="P:transmembrane transport"/>
    <property type="evidence" value="ECO:0007669"/>
    <property type="project" value="InterPro"/>
</dbReference>
<dbReference type="Pfam" id="PF00528">
    <property type="entry name" value="BPD_transp_1"/>
    <property type="match status" value="1"/>
</dbReference>
<evidence type="ECO:0000259" key="7">
    <source>
        <dbReference type="PROSITE" id="PS50928"/>
    </source>
</evidence>
<evidence type="ECO:0000256" key="3">
    <source>
        <dbReference type="ARBA" id="ARBA00022692"/>
    </source>
</evidence>
<gene>
    <name evidence="8" type="ORF">BJY28_000430</name>
</gene>
<evidence type="ECO:0000256" key="2">
    <source>
        <dbReference type="ARBA" id="ARBA00022448"/>
    </source>
</evidence>
<dbReference type="Gene3D" id="1.10.3720.10">
    <property type="entry name" value="MetI-like"/>
    <property type="match status" value="1"/>
</dbReference>
<dbReference type="PANTHER" id="PTHR30177">
    <property type="entry name" value="GLYCINE BETAINE/L-PROLINE TRANSPORT SYSTEM PERMEASE PROTEIN PROW"/>
    <property type="match status" value="1"/>
</dbReference>
<keyword evidence="2 6" id="KW-0813">Transport</keyword>
<proteinExistence type="inferred from homology"/>
<keyword evidence="5 6" id="KW-0472">Membrane</keyword>
<dbReference type="RefSeq" id="WP_343036917.1">
    <property type="nucleotide sequence ID" value="NZ_JACBZX010000001.1"/>
</dbReference>
<dbReference type="EMBL" id="JACBZX010000001">
    <property type="protein sequence ID" value="NYG35961.1"/>
    <property type="molecule type" value="Genomic_DNA"/>
</dbReference>
<keyword evidence="4 6" id="KW-1133">Transmembrane helix</keyword>
<feature type="transmembrane region" description="Helical" evidence="6">
    <location>
        <begin position="224"/>
        <end position="246"/>
    </location>
</feature>
<accession>A0A852XBT0</accession>
<dbReference type="InterPro" id="IPR051204">
    <property type="entry name" value="ABC_transp_perm/SBD"/>
</dbReference>
<feature type="domain" description="ABC transmembrane type-1" evidence="7">
    <location>
        <begin position="62"/>
        <end position="243"/>
    </location>
</feature>
<dbReference type="GO" id="GO:0005886">
    <property type="term" value="C:plasma membrane"/>
    <property type="evidence" value="ECO:0007669"/>
    <property type="project" value="UniProtKB-SubCell"/>
</dbReference>
<comment type="caution">
    <text evidence="8">The sequence shown here is derived from an EMBL/GenBank/DDBJ whole genome shotgun (WGS) entry which is preliminary data.</text>
</comment>
<evidence type="ECO:0000313" key="8">
    <source>
        <dbReference type="EMBL" id="NYG35961.1"/>
    </source>
</evidence>
<evidence type="ECO:0000256" key="5">
    <source>
        <dbReference type="ARBA" id="ARBA00023136"/>
    </source>
</evidence>
<feature type="transmembrane region" description="Helical" evidence="6">
    <location>
        <begin position="126"/>
        <end position="147"/>
    </location>
</feature>
<protein>
    <submittedName>
        <fullName evidence="8">Osmoprotectant transport system permease protein</fullName>
    </submittedName>
</protein>
<dbReference type="SUPFAM" id="SSF161098">
    <property type="entry name" value="MetI-like"/>
    <property type="match status" value="1"/>
</dbReference>
<keyword evidence="9" id="KW-1185">Reference proteome</keyword>
<dbReference type="InterPro" id="IPR000515">
    <property type="entry name" value="MetI-like"/>
</dbReference>
<dbReference type="Proteomes" id="UP000592181">
    <property type="component" value="Unassembled WGS sequence"/>
</dbReference>
<name>A0A852XBT0_9MICO</name>
<feature type="transmembrane region" description="Helical" evidence="6">
    <location>
        <begin position="19"/>
        <end position="39"/>
    </location>
</feature>
<dbReference type="PROSITE" id="PS50928">
    <property type="entry name" value="ABC_TM1"/>
    <property type="match status" value="1"/>
</dbReference>
<dbReference type="GO" id="GO:0031460">
    <property type="term" value="P:glycine betaine transport"/>
    <property type="evidence" value="ECO:0007669"/>
    <property type="project" value="TreeGrafter"/>
</dbReference>
<dbReference type="CDD" id="cd06261">
    <property type="entry name" value="TM_PBP2"/>
    <property type="match status" value="1"/>
</dbReference>
<comment type="similarity">
    <text evidence="6">Belongs to the binding-protein-dependent transport system permease family.</text>
</comment>
<dbReference type="AlphaFoldDB" id="A0A852XBT0"/>
<evidence type="ECO:0000256" key="1">
    <source>
        <dbReference type="ARBA" id="ARBA00004141"/>
    </source>
</evidence>
<dbReference type="InterPro" id="IPR035906">
    <property type="entry name" value="MetI-like_sf"/>
</dbReference>